<gene>
    <name evidence="2" type="ORF">TREES_T100016124</name>
</gene>
<dbReference type="AlphaFoldDB" id="L9KAW9"/>
<dbReference type="eggNOG" id="KOG3520">
    <property type="taxonomic scope" value="Eukaryota"/>
</dbReference>
<dbReference type="EMBL" id="KB320890">
    <property type="protein sequence ID" value="ELW59846.1"/>
    <property type="molecule type" value="Genomic_DNA"/>
</dbReference>
<sequence length="198" mass="21700">MGKSEYEQASSPERFGTPEPVQGSLAGPPRCRQSTSRSQLPVWAALLLGAIRSPTPLFAGSKHTQGPACPSHLVQIPKAGAHVPPMNRVVPEAFLAGGEPVPQGRTRRCLSAVESRDQLEEEEEDEEEGRERKEMNSSHAVPLRRSGAFRAHSHTYDPFKRHSWGSGREHQDPMTRFGGDLIICGVKLGVWYAETGVL</sequence>
<name>L9KAW9_TUPCH</name>
<feature type="region of interest" description="Disordered" evidence="1">
    <location>
        <begin position="113"/>
        <end position="147"/>
    </location>
</feature>
<proteinExistence type="predicted"/>
<feature type="region of interest" description="Disordered" evidence="1">
    <location>
        <begin position="1"/>
        <end position="36"/>
    </location>
</feature>
<dbReference type="InParanoid" id="L9KAW9"/>
<organism evidence="2 3">
    <name type="scientific">Tupaia chinensis</name>
    <name type="common">Chinese tree shrew</name>
    <name type="synonym">Tupaia belangeri chinensis</name>
    <dbReference type="NCBI Taxonomy" id="246437"/>
    <lineage>
        <taxon>Eukaryota</taxon>
        <taxon>Metazoa</taxon>
        <taxon>Chordata</taxon>
        <taxon>Craniata</taxon>
        <taxon>Vertebrata</taxon>
        <taxon>Euteleostomi</taxon>
        <taxon>Mammalia</taxon>
        <taxon>Eutheria</taxon>
        <taxon>Euarchontoglires</taxon>
        <taxon>Scandentia</taxon>
        <taxon>Tupaiidae</taxon>
        <taxon>Tupaia</taxon>
    </lineage>
</organism>
<evidence type="ECO:0000313" key="3">
    <source>
        <dbReference type="Proteomes" id="UP000011518"/>
    </source>
</evidence>
<reference evidence="3" key="1">
    <citation type="submission" date="2012-07" db="EMBL/GenBank/DDBJ databases">
        <title>Genome of the Chinese tree shrew, a rising model animal genetically related to primates.</title>
        <authorList>
            <person name="Zhang G."/>
            <person name="Fan Y."/>
            <person name="Yao Y."/>
            <person name="Huang Z."/>
        </authorList>
    </citation>
    <scope>NUCLEOTIDE SEQUENCE [LARGE SCALE GENOMIC DNA]</scope>
</reference>
<dbReference type="STRING" id="246437.L9KAW9"/>
<feature type="compositionally biased region" description="Acidic residues" evidence="1">
    <location>
        <begin position="119"/>
        <end position="128"/>
    </location>
</feature>
<keyword evidence="3" id="KW-1185">Reference proteome</keyword>
<accession>L9KAW9</accession>
<dbReference type="Proteomes" id="UP000011518">
    <property type="component" value="Unassembled WGS sequence"/>
</dbReference>
<evidence type="ECO:0000313" key="2">
    <source>
        <dbReference type="EMBL" id="ELW59846.1"/>
    </source>
</evidence>
<reference evidence="3" key="2">
    <citation type="journal article" date="2013" name="Nat. Commun.">
        <title>Genome of the Chinese tree shrew.</title>
        <authorList>
            <person name="Fan Y."/>
            <person name="Huang Z.Y."/>
            <person name="Cao C.C."/>
            <person name="Chen C.S."/>
            <person name="Chen Y.X."/>
            <person name="Fan D.D."/>
            <person name="He J."/>
            <person name="Hou H.L."/>
            <person name="Hu L."/>
            <person name="Hu X.T."/>
            <person name="Jiang X.T."/>
            <person name="Lai R."/>
            <person name="Lang Y.S."/>
            <person name="Liang B."/>
            <person name="Liao S.G."/>
            <person name="Mu D."/>
            <person name="Ma Y.Y."/>
            <person name="Niu Y.Y."/>
            <person name="Sun X.Q."/>
            <person name="Xia J.Q."/>
            <person name="Xiao J."/>
            <person name="Xiong Z.Q."/>
            <person name="Xu L."/>
            <person name="Yang L."/>
            <person name="Zhang Y."/>
            <person name="Zhao W."/>
            <person name="Zhao X.D."/>
            <person name="Zheng Y.T."/>
            <person name="Zhou J.M."/>
            <person name="Zhu Y.B."/>
            <person name="Zhang G.J."/>
            <person name="Wang J."/>
            <person name="Yao Y.G."/>
        </authorList>
    </citation>
    <scope>NUCLEOTIDE SEQUENCE [LARGE SCALE GENOMIC DNA]</scope>
</reference>
<evidence type="ECO:0000256" key="1">
    <source>
        <dbReference type="SAM" id="MobiDB-lite"/>
    </source>
</evidence>
<protein>
    <submittedName>
        <fullName evidence="2">Uncharacterized protein</fullName>
    </submittedName>
</protein>